<dbReference type="PANTHER" id="PTHR13696">
    <property type="entry name" value="P-LOOP CONTAINING NUCLEOSIDE TRIPHOSPHATE HYDROLASE"/>
    <property type="match status" value="1"/>
</dbReference>
<dbReference type="EMBL" id="KP795523">
    <property type="protein sequence ID" value="AKN37182.1"/>
    <property type="molecule type" value="Genomic_DNA"/>
</dbReference>
<organism evidence="2">
    <name type="scientific">Vibrio genomosp. F6</name>
    <dbReference type="NCBI Taxonomy" id="723172"/>
    <lineage>
        <taxon>Bacteria</taxon>
        <taxon>Pseudomonadati</taxon>
        <taxon>Pseudomonadota</taxon>
        <taxon>Gammaproteobacteria</taxon>
        <taxon>Vibrionales</taxon>
        <taxon>Vibrionaceae</taxon>
        <taxon>Vibrio</taxon>
    </lineage>
</organism>
<accession>A0A0H3ZRV3</accession>
<dbReference type="InterPro" id="IPR050678">
    <property type="entry name" value="DNA_Partitioning_ATPase"/>
</dbReference>
<proteinExistence type="predicted"/>
<protein>
    <submittedName>
        <fullName evidence="2">Chromosome (Plasmid) partitioning protein ParA</fullName>
    </submittedName>
</protein>
<dbReference type="InterPro" id="IPR025669">
    <property type="entry name" value="AAA_dom"/>
</dbReference>
<evidence type="ECO:0000259" key="1">
    <source>
        <dbReference type="Pfam" id="PF13614"/>
    </source>
</evidence>
<dbReference type="InterPro" id="IPR027417">
    <property type="entry name" value="P-loop_NTPase"/>
</dbReference>
<sequence>MSRQIETLKELETIAQGASDLLAQREDIRPKLPRTFDRPDAVEYLKCDYRTIEKHAAELGFDPKAHVSSGINWMLDINQIYKIRDALPESTILKKKLKPFNRKKNQKAQVLVVQNQKGGVGKTLSCITMATGIAMEYHEGYRIAVIDMDGQSTLSSYQPSLDGEERPTIGELIQIDPQTEGYRELIRASVSDTTIPNLKIIPAAQGDRDIEAIFHEGVFSNSISSPYSRLKAVIDAISDDVDIVLIDTPPSLGYASINAYNAATSVIVPLGANQNDTDATCQYLSYLPKIYRNLIAQGHQGYDFIKFLLTNYEENSASSLEVREELNEHFNGYLFSTTFKKSEAVRLCSLDRNTVYDLSKSMYSGHKSTFKNAKLNADQILMDIMLQVRKVWDKENN</sequence>
<reference evidence="2" key="1">
    <citation type="journal article" date="2015" name="MBio">
        <title>Eco-Evolutionary Dynamics of Episomes among Ecologically Cohesive Bacterial Populations.</title>
        <authorList>
            <person name="Xue H."/>
            <person name="Cordero O.X."/>
            <person name="Camas F.M."/>
            <person name="Trimble W."/>
            <person name="Meyer F."/>
            <person name="Guglielmini J."/>
            <person name="Rocha E.P."/>
            <person name="Polz M.F."/>
        </authorList>
    </citation>
    <scope>NUCLEOTIDE SEQUENCE</scope>
    <source>
        <strain evidence="2">FF_146</strain>
    </source>
</reference>
<dbReference type="PANTHER" id="PTHR13696:SF52">
    <property type="entry name" value="PARA FAMILY PROTEIN CT_582"/>
    <property type="match status" value="1"/>
</dbReference>
<dbReference type="SUPFAM" id="SSF52540">
    <property type="entry name" value="P-loop containing nucleoside triphosphate hydrolases"/>
    <property type="match status" value="1"/>
</dbReference>
<dbReference type="Gene3D" id="3.40.50.300">
    <property type="entry name" value="P-loop containing nucleotide triphosphate hydrolases"/>
    <property type="match status" value="1"/>
</dbReference>
<dbReference type="CDD" id="cd02042">
    <property type="entry name" value="ParAB_family"/>
    <property type="match status" value="1"/>
</dbReference>
<dbReference type="Pfam" id="PF13614">
    <property type="entry name" value="AAA_31"/>
    <property type="match status" value="1"/>
</dbReference>
<dbReference type="AlphaFoldDB" id="A0A0H3ZRV3"/>
<evidence type="ECO:0000313" key="2">
    <source>
        <dbReference type="EMBL" id="AKN37182.1"/>
    </source>
</evidence>
<name>A0A0H3ZRV3_9VIBR</name>
<feature type="domain" description="AAA" evidence="1">
    <location>
        <begin position="109"/>
        <end position="292"/>
    </location>
</feature>